<dbReference type="SUPFAM" id="SSF47384">
    <property type="entry name" value="Homodimeric domain of signal transducing histidine kinase"/>
    <property type="match status" value="1"/>
</dbReference>
<keyword evidence="10" id="KW-0732">Signal</keyword>
<dbReference type="SUPFAM" id="SSF55874">
    <property type="entry name" value="ATPase domain of HSP90 chaperone/DNA topoisomerase II/histidine kinase"/>
    <property type="match status" value="1"/>
</dbReference>
<feature type="domain" description="PAS" evidence="12">
    <location>
        <begin position="711"/>
        <end position="756"/>
    </location>
</feature>
<evidence type="ECO:0000256" key="1">
    <source>
        <dbReference type="ARBA" id="ARBA00000085"/>
    </source>
</evidence>
<feature type="domain" description="PAS" evidence="12">
    <location>
        <begin position="988"/>
        <end position="1057"/>
    </location>
</feature>
<dbReference type="InterPro" id="IPR003594">
    <property type="entry name" value="HATPase_dom"/>
</dbReference>
<dbReference type="PANTHER" id="PTHR43065">
    <property type="entry name" value="SENSOR HISTIDINE KINASE"/>
    <property type="match status" value="1"/>
</dbReference>
<dbReference type="SUPFAM" id="SSF55781">
    <property type="entry name" value="GAF domain-like"/>
    <property type="match status" value="1"/>
</dbReference>
<evidence type="ECO:0000256" key="5">
    <source>
        <dbReference type="ARBA" id="ARBA00022741"/>
    </source>
</evidence>
<dbReference type="CDD" id="cd00082">
    <property type="entry name" value="HisKA"/>
    <property type="match status" value="1"/>
</dbReference>
<protein>
    <recommendedName>
        <fullName evidence="2">histidine kinase</fullName>
        <ecNumber evidence="2">2.7.13.3</ecNumber>
    </recommendedName>
</protein>
<dbReference type="NCBIfam" id="TIGR00229">
    <property type="entry name" value="sensory_box"/>
    <property type="match status" value="5"/>
</dbReference>
<keyword evidence="9" id="KW-0812">Transmembrane</keyword>
<evidence type="ECO:0000256" key="3">
    <source>
        <dbReference type="ARBA" id="ARBA00022553"/>
    </source>
</evidence>
<dbReference type="InterPro" id="IPR036097">
    <property type="entry name" value="HisK_dim/P_sf"/>
</dbReference>
<gene>
    <name evidence="14" type="primary">cckA_4</name>
    <name evidence="14" type="ORF">SCARR_03360</name>
</gene>
<sequence length="1378" mass="155673">MKTATKTILALTTTAVLAAAGALRLLNTHESRPLDLSPAERLWLSERTEPIRVAPLPDSPPLDFIDDAGQHQGLTADYLQLIEEHLGLQFEMVPCENWKQIVEKLENREIDVVGSIQNTMERRKFLRFTEPYLRIRNVIITRKGWRGSYTLDNMGGLEIAIVDGSATYDYVRKMHPEYNIVPVDNAVAGFRMVSLVQADAMVADFGVASHYIDALGIVNLRIAGDIEYPWELCFASRKDWPMLNSILNKALANISSAQRKAIKREWITLDNAIPVSRELYFQIIGGILLFTLLAIGSVMFWNRTLRKQVTHRTHELGRVRERHEQAAQALGESEERFRVLVESSSDMIWETDQYGNYTYVSPRVHSILGYEPEQLLGQSSLSLMVPVDAAKNLQTLREATANTIIDCDTHTYNHKDGRKVMLESSGMAFADNTGILAGFRGVSRDITDRVTSEAALKASEERFRNLVETTSDWIWEVDRDGRFIYASPQVVDILGYSPKELIGKRLMDLMPEKEADLAETIYREAVQQGAAIDSKVNHNLHKDGRVVVLETSAVPFYDEDWNITGYRGIGRDITDRTAAEKQLEFERSLFHSFMEHAPDLIYFKNDAGRFIEVNAAKANEVRLPPEELIGKSDFDFYPREQAQQMYDEEQEIMRSERALQKEEFATTPDGDRWYLTTKVPRYDEQGKVVGTFGTSWNITHRKIAEEELRQLRAMLSNIIDSMPSILVGVDLNGRVTQWNRKAEHATRTMQQDAVGKPLNEAFPRLAKEMVKVERAIRERTSQKEERIPVHEDGRRRYNDITVYPLLDNDTEGAVIRIDDVTDRVLIEDSIRNIVEGVSSVGRRFFASMVNQLAKVLDADFTYISEFSDDTRSTMRTISASNRGIIADNFDYVLKGTPCEEVLQGDKWLFRESVQGQLPKTARLQSLGIEHYIGIPLVDSEGHPLGVMAAMYRKPVEQLEFATSVMQVFAGRTAAELERLQATKELLTLRNLLSNIINSMPSILVGVDMEGRVMQWNREAERVTGIHADRAHGQKLDAVFPNVGKEMEQLLSAIESRGTHQHDERVPCTIGGENRVIDITVYPITADGAEGAVIRMDDVTDRVRIEEMMVQSEKMMSVGGLAAGMAHEINNPLAGILQNLQVMHNRFTQATKRNTSAAEAAGTSLEAIQAFMQERGLLAMMDTVIEAGRRASKIVDNMLSFSRKDEAHYEQNNLEEILERSVELASNDYNLKKRFDFRHLRIDREYDPALEPIPCESNQIQQVIMNLLSNSAQAMAEETPSAKEPRITLRLRKGAKAAVIEVEDNGPGMDAETRKRAFEPFFTTKEVGHGTGLGLSVSYFIVTENHGGTMRVDSAPGKGARFIIRLPSVHQQTRWGLRL</sequence>
<dbReference type="Pfam" id="PF00989">
    <property type="entry name" value="PAS"/>
    <property type="match status" value="1"/>
</dbReference>
<dbReference type="Pfam" id="PF00512">
    <property type="entry name" value="HisKA"/>
    <property type="match status" value="1"/>
</dbReference>
<evidence type="ECO:0000313" key="15">
    <source>
        <dbReference type="Proteomes" id="UP000346198"/>
    </source>
</evidence>
<dbReference type="RefSeq" id="WP_168433375.1">
    <property type="nucleotide sequence ID" value="NZ_CAAHFH010000002.1"/>
</dbReference>
<dbReference type="InterPro" id="IPR005467">
    <property type="entry name" value="His_kinase_dom"/>
</dbReference>
<dbReference type="InterPro" id="IPR035965">
    <property type="entry name" value="PAS-like_dom_sf"/>
</dbReference>
<feature type="signal peptide" evidence="10">
    <location>
        <begin position="1"/>
        <end position="18"/>
    </location>
</feature>
<feature type="domain" description="PAS" evidence="12">
    <location>
        <begin position="459"/>
        <end position="529"/>
    </location>
</feature>
<evidence type="ECO:0000256" key="4">
    <source>
        <dbReference type="ARBA" id="ARBA00022679"/>
    </source>
</evidence>
<evidence type="ECO:0000256" key="6">
    <source>
        <dbReference type="ARBA" id="ARBA00022777"/>
    </source>
</evidence>
<proteinExistence type="predicted"/>
<reference evidence="14 15" key="1">
    <citation type="submission" date="2019-04" db="EMBL/GenBank/DDBJ databases">
        <authorList>
            <person name="Van Vliet M D."/>
        </authorList>
    </citation>
    <scope>NUCLEOTIDE SEQUENCE [LARGE SCALE GENOMIC DNA]</scope>
    <source>
        <strain evidence="14 15">F21</strain>
    </source>
</reference>
<feature type="domain" description="PAC" evidence="13">
    <location>
        <begin position="653"/>
        <end position="710"/>
    </location>
</feature>
<dbReference type="InterPro" id="IPR000014">
    <property type="entry name" value="PAS"/>
</dbReference>
<evidence type="ECO:0000259" key="12">
    <source>
        <dbReference type="PROSITE" id="PS50112"/>
    </source>
</evidence>
<keyword evidence="6 14" id="KW-0418">Kinase</keyword>
<evidence type="ECO:0000256" key="7">
    <source>
        <dbReference type="ARBA" id="ARBA00022840"/>
    </source>
</evidence>
<evidence type="ECO:0000259" key="11">
    <source>
        <dbReference type="PROSITE" id="PS50109"/>
    </source>
</evidence>
<evidence type="ECO:0000313" key="14">
    <source>
        <dbReference type="EMBL" id="VGO21288.1"/>
    </source>
</evidence>
<keyword evidence="3" id="KW-0597">Phosphoprotein</keyword>
<dbReference type="Pfam" id="PF00497">
    <property type="entry name" value="SBP_bac_3"/>
    <property type="match status" value="1"/>
</dbReference>
<keyword evidence="5" id="KW-0547">Nucleotide-binding</keyword>
<dbReference type="SMART" id="SM00091">
    <property type="entry name" value="PAS"/>
    <property type="match status" value="5"/>
</dbReference>
<keyword evidence="15" id="KW-1185">Reference proteome</keyword>
<dbReference type="Gene3D" id="3.30.565.10">
    <property type="entry name" value="Histidine kinase-like ATPase, C-terminal domain"/>
    <property type="match status" value="1"/>
</dbReference>
<keyword evidence="7" id="KW-0067">ATP-binding</keyword>
<name>A0A6C2UMD2_9BACT</name>
<feature type="domain" description="PAC" evidence="13">
    <location>
        <begin position="405"/>
        <end position="458"/>
    </location>
</feature>
<dbReference type="InterPro" id="IPR000700">
    <property type="entry name" value="PAS-assoc_C"/>
</dbReference>
<dbReference type="GO" id="GO:0005524">
    <property type="term" value="F:ATP binding"/>
    <property type="evidence" value="ECO:0007669"/>
    <property type="project" value="UniProtKB-KW"/>
</dbReference>
<dbReference type="InterPro" id="IPR001610">
    <property type="entry name" value="PAC"/>
</dbReference>
<dbReference type="PROSITE" id="PS50109">
    <property type="entry name" value="HIS_KIN"/>
    <property type="match status" value="1"/>
</dbReference>
<feature type="chain" id="PRO_5025398191" description="histidine kinase" evidence="10">
    <location>
        <begin position="19"/>
        <end position="1378"/>
    </location>
</feature>
<dbReference type="InterPro" id="IPR003018">
    <property type="entry name" value="GAF"/>
</dbReference>
<dbReference type="SUPFAM" id="SSF53850">
    <property type="entry name" value="Periplasmic binding protein-like II"/>
    <property type="match status" value="1"/>
</dbReference>
<keyword evidence="4" id="KW-0808">Transferase</keyword>
<dbReference type="CDD" id="cd01007">
    <property type="entry name" value="PBP2_BvgS_HisK_like"/>
    <property type="match status" value="1"/>
</dbReference>
<keyword evidence="9" id="KW-1133">Transmembrane helix</keyword>
<dbReference type="InterPro" id="IPR001638">
    <property type="entry name" value="Solute-binding_3/MltF_N"/>
</dbReference>
<dbReference type="SMART" id="SM00062">
    <property type="entry name" value="PBPb"/>
    <property type="match status" value="1"/>
</dbReference>
<dbReference type="InterPro" id="IPR013767">
    <property type="entry name" value="PAS_fold"/>
</dbReference>
<dbReference type="SMART" id="SM00387">
    <property type="entry name" value="HATPase_c"/>
    <property type="match status" value="1"/>
</dbReference>
<organism evidence="14 15">
    <name type="scientific">Pontiella sulfatireligans</name>
    <dbReference type="NCBI Taxonomy" id="2750658"/>
    <lineage>
        <taxon>Bacteria</taxon>
        <taxon>Pseudomonadati</taxon>
        <taxon>Kiritimatiellota</taxon>
        <taxon>Kiritimatiellia</taxon>
        <taxon>Kiritimatiellales</taxon>
        <taxon>Pontiellaceae</taxon>
        <taxon>Pontiella</taxon>
    </lineage>
</organism>
<dbReference type="Pfam" id="PF08448">
    <property type="entry name" value="PAS_4"/>
    <property type="match status" value="4"/>
</dbReference>
<evidence type="ECO:0000256" key="9">
    <source>
        <dbReference type="SAM" id="Phobius"/>
    </source>
</evidence>
<evidence type="ECO:0000256" key="8">
    <source>
        <dbReference type="ARBA" id="ARBA00023012"/>
    </source>
</evidence>
<feature type="transmembrane region" description="Helical" evidence="9">
    <location>
        <begin position="279"/>
        <end position="302"/>
    </location>
</feature>
<dbReference type="Gene3D" id="1.10.287.130">
    <property type="match status" value="1"/>
</dbReference>
<comment type="catalytic activity">
    <reaction evidence="1">
        <text>ATP + protein L-histidine = ADP + protein N-phospho-L-histidine.</text>
        <dbReference type="EC" id="2.7.13.3"/>
    </reaction>
</comment>
<keyword evidence="8" id="KW-0902">Two-component regulatory system</keyword>
<dbReference type="PANTHER" id="PTHR43065:SF42">
    <property type="entry name" value="TWO-COMPONENT SENSOR PPRA"/>
    <property type="match status" value="1"/>
</dbReference>
<feature type="domain" description="Histidine kinase" evidence="11">
    <location>
        <begin position="1123"/>
        <end position="1369"/>
    </location>
</feature>
<keyword evidence="9" id="KW-0472">Membrane</keyword>
<dbReference type="SUPFAM" id="SSF55785">
    <property type="entry name" value="PYP-like sensor domain (PAS domain)"/>
    <property type="match status" value="5"/>
</dbReference>
<dbReference type="SMART" id="SM00388">
    <property type="entry name" value="HisKA"/>
    <property type="match status" value="1"/>
</dbReference>
<dbReference type="EMBL" id="CAAHFH010000002">
    <property type="protein sequence ID" value="VGO21288.1"/>
    <property type="molecule type" value="Genomic_DNA"/>
</dbReference>
<dbReference type="InterPro" id="IPR036890">
    <property type="entry name" value="HATPase_C_sf"/>
</dbReference>
<dbReference type="Gene3D" id="3.30.450.40">
    <property type="match status" value="1"/>
</dbReference>
<feature type="domain" description="PAS" evidence="12">
    <location>
        <begin position="333"/>
        <end position="403"/>
    </location>
</feature>
<evidence type="ECO:0000259" key="13">
    <source>
        <dbReference type="PROSITE" id="PS50113"/>
    </source>
</evidence>
<dbReference type="InterPro" id="IPR029016">
    <property type="entry name" value="GAF-like_dom_sf"/>
</dbReference>
<feature type="domain" description="PAC" evidence="13">
    <location>
        <begin position="530"/>
        <end position="585"/>
    </location>
</feature>
<dbReference type="Gene3D" id="3.30.450.20">
    <property type="entry name" value="PAS domain"/>
    <property type="match status" value="5"/>
</dbReference>
<dbReference type="InterPro" id="IPR003661">
    <property type="entry name" value="HisK_dim/P_dom"/>
</dbReference>
<dbReference type="SMART" id="SM00086">
    <property type="entry name" value="PAC"/>
    <property type="match status" value="4"/>
</dbReference>
<dbReference type="Gene3D" id="3.40.190.10">
    <property type="entry name" value="Periplasmic binding protein-like II"/>
    <property type="match status" value="2"/>
</dbReference>
<feature type="domain" description="PAS" evidence="12">
    <location>
        <begin position="586"/>
        <end position="656"/>
    </location>
</feature>
<dbReference type="CDD" id="cd00130">
    <property type="entry name" value="PAS"/>
    <property type="match status" value="5"/>
</dbReference>
<evidence type="ECO:0000256" key="10">
    <source>
        <dbReference type="SAM" id="SignalP"/>
    </source>
</evidence>
<dbReference type="SMART" id="SM00065">
    <property type="entry name" value="GAF"/>
    <property type="match status" value="1"/>
</dbReference>
<dbReference type="GO" id="GO:0000155">
    <property type="term" value="F:phosphorelay sensor kinase activity"/>
    <property type="evidence" value="ECO:0007669"/>
    <property type="project" value="InterPro"/>
</dbReference>
<dbReference type="EC" id="2.7.13.3" evidence="2"/>
<dbReference type="PRINTS" id="PR00344">
    <property type="entry name" value="BCTRLSENSOR"/>
</dbReference>
<dbReference type="GO" id="GO:0006355">
    <property type="term" value="P:regulation of DNA-templated transcription"/>
    <property type="evidence" value="ECO:0007669"/>
    <property type="project" value="InterPro"/>
</dbReference>
<evidence type="ECO:0000256" key="2">
    <source>
        <dbReference type="ARBA" id="ARBA00012438"/>
    </source>
</evidence>
<dbReference type="InterPro" id="IPR013656">
    <property type="entry name" value="PAS_4"/>
</dbReference>
<dbReference type="PROSITE" id="PS50113">
    <property type="entry name" value="PAC"/>
    <property type="match status" value="3"/>
</dbReference>
<accession>A0A6C2UMD2</accession>
<dbReference type="Pfam" id="PF02518">
    <property type="entry name" value="HATPase_c"/>
    <property type="match status" value="1"/>
</dbReference>
<dbReference type="Proteomes" id="UP000346198">
    <property type="component" value="Unassembled WGS sequence"/>
</dbReference>
<dbReference type="PROSITE" id="PS50112">
    <property type="entry name" value="PAS"/>
    <property type="match status" value="5"/>
</dbReference>
<dbReference type="InterPro" id="IPR004358">
    <property type="entry name" value="Sig_transdc_His_kin-like_C"/>
</dbReference>